<dbReference type="Proteomes" id="UP001307889">
    <property type="component" value="Chromosome 2"/>
</dbReference>
<dbReference type="PROSITE" id="PS00624">
    <property type="entry name" value="GMC_OXRED_2"/>
    <property type="match status" value="1"/>
</dbReference>
<dbReference type="EMBL" id="AP028910">
    <property type="protein sequence ID" value="BES91268.1"/>
    <property type="molecule type" value="Genomic_DNA"/>
</dbReference>
<keyword evidence="2" id="KW-0285">Flavoprotein</keyword>
<dbReference type="SUPFAM" id="SSF51905">
    <property type="entry name" value="FAD/NAD(P)-binding domain"/>
    <property type="match status" value="1"/>
</dbReference>
<proteinExistence type="inferred from homology"/>
<organism evidence="5 6">
    <name type="scientific">Nesidiocoris tenuis</name>
    <dbReference type="NCBI Taxonomy" id="355587"/>
    <lineage>
        <taxon>Eukaryota</taxon>
        <taxon>Metazoa</taxon>
        <taxon>Ecdysozoa</taxon>
        <taxon>Arthropoda</taxon>
        <taxon>Hexapoda</taxon>
        <taxon>Insecta</taxon>
        <taxon>Pterygota</taxon>
        <taxon>Neoptera</taxon>
        <taxon>Paraneoptera</taxon>
        <taxon>Hemiptera</taxon>
        <taxon>Heteroptera</taxon>
        <taxon>Panheteroptera</taxon>
        <taxon>Cimicomorpha</taxon>
        <taxon>Miridae</taxon>
        <taxon>Dicyphina</taxon>
        <taxon>Nesidiocoris</taxon>
    </lineage>
</organism>
<evidence type="ECO:0000256" key="2">
    <source>
        <dbReference type="RuleBase" id="RU003968"/>
    </source>
</evidence>
<dbReference type="InterPro" id="IPR000172">
    <property type="entry name" value="GMC_OxRdtase_N"/>
</dbReference>
<reference evidence="5 6" key="1">
    <citation type="submission" date="2023-09" db="EMBL/GenBank/DDBJ databases">
        <title>Nesidiocoris tenuis whole genome shotgun sequence.</title>
        <authorList>
            <person name="Shibata T."/>
            <person name="Shimoda M."/>
            <person name="Kobayashi T."/>
            <person name="Uehara T."/>
        </authorList>
    </citation>
    <scope>NUCLEOTIDE SEQUENCE [LARGE SCALE GENOMIC DNA]</scope>
    <source>
        <strain evidence="5 6">Japan</strain>
    </source>
</reference>
<evidence type="ECO:0000259" key="3">
    <source>
        <dbReference type="PROSITE" id="PS00623"/>
    </source>
</evidence>
<name>A0ABN7AH29_9HEMI</name>
<comment type="similarity">
    <text evidence="1 2">Belongs to the GMC oxidoreductase family.</text>
</comment>
<feature type="domain" description="Glucose-methanol-choline oxidoreductase N-terminal" evidence="3">
    <location>
        <begin position="137"/>
        <end position="160"/>
    </location>
</feature>
<sequence length="655" mass="73119">MVDFTGATLTALKATAGLFGLSKLWFFPMFLTALTYYNYDLYDPENQPINVKAIDREYDFIVIGGGSAGSVLANRLSAIRDWKVLLIEAGGQESIITDVPILSLYLHGSRYDWKYKTEPSNSACQAMKGKRCCWTRGKVIGGSSVLNTMLYVRGNRRDYDNWASLGNYGWSYPEVLPYFLKSEDQRNPYLARNKYHSTGGYLTVEDAPWNTPLGISFLQAGEEMGYEIRDINGEQQTGFALYQFTTRRGMRASCAKAFLNPVRLRSNLHTALNTMVTKILIDSNKRAYGVELVREGGIKQVVLARKEVICSGGAVNSPQLLMLSGIGQKEQLIHHGIQPLVDLPGVGENVMDHIAVGGMAFLVDYPISLIMSRVVNVNSAIRYAVANSGPLTSSVGLETVAFITTKYGNVSDDWPDIEFMLTSTSTNSDGGSNVKRAHCLTDEFYNEVFSEINNKDVFGVFPMILRPKSRGRIKLRSANPFHYPLLYPNYLTHPDDVRVLREGVKAGLAIAETQAMKRFGARYHRKPVPGCKHLPHFTDEYWDCYTRQYTMTIYHMSGSCKMGPQSDPWAVVDPELRVYGVSGLRVIDASIMPQITSGNINAPVIMIAEKGADMIIKYWTQGATKNPPYLGPHAPQGFHPYRRKRGLTNVTAFEQ</sequence>
<dbReference type="InterPro" id="IPR007867">
    <property type="entry name" value="GMC_OxRtase_C"/>
</dbReference>
<dbReference type="Pfam" id="PF05199">
    <property type="entry name" value="GMC_oxred_C"/>
    <property type="match status" value="1"/>
</dbReference>
<dbReference type="PROSITE" id="PS00623">
    <property type="entry name" value="GMC_OXRED_1"/>
    <property type="match status" value="1"/>
</dbReference>
<evidence type="ECO:0000313" key="6">
    <source>
        <dbReference type="Proteomes" id="UP001307889"/>
    </source>
</evidence>
<accession>A0ABN7AH29</accession>
<feature type="domain" description="Glucose-methanol-choline oxidoreductase N-terminal" evidence="4">
    <location>
        <begin position="313"/>
        <end position="327"/>
    </location>
</feature>
<evidence type="ECO:0000259" key="4">
    <source>
        <dbReference type="PROSITE" id="PS00624"/>
    </source>
</evidence>
<dbReference type="PANTHER" id="PTHR11552:SF154">
    <property type="entry name" value="FI04917P"/>
    <property type="match status" value="1"/>
</dbReference>
<keyword evidence="2" id="KW-0274">FAD</keyword>
<dbReference type="InterPro" id="IPR036188">
    <property type="entry name" value="FAD/NAD-bd_sf"/>
</dbReference>
<evidence type="ECO:0000256" key="1">
    <source>
        <dbReference type="ARBA" id="ARBA00010790"/>
    </source>
</evidence>
<keyword evidence="6" id="KW-1185">Reference proteome</keyword>
<dbReference type="PANTHER" id="PTHR11552">
    <property type="entry name" value="GLUCOSE-METHANOL-CHOLINE GMC OXIDOREDUCTASE"/>
    <property type="match status" value="1"/>
</dbReference>
<dbReference type="Gene3D" id="3.50.50.60">
    <property type="entry name" value="FAD/NAD(P)-binding domain"/>
    <property type="match status" value="1"/>
</dbReference>
<gene>
    <name evidence="5" type="ORF">NTJ_04076</name>
</gene>
<dbReference type="Pfam" id="PF00732">
    <property type="entry name" value="GMC_oxred_N"/>
    <property type="match status" value="1"/>
</dbReference>
<dbReference type="Gene3D" id="3.30.560.10">
    <property type="entry name" value="Glucose Oxidase, domain 3"/>
    <property type="match status" value="1"/>
</dbReference>
<dbReference type="SUPFAM" id="SSF54373">
    <property type="entry name" value="FAD-linked reductases, C-terminal domain"/>
    <property type="match status" value="1"/>
</dbReference>
<dbReference type="PIRSF" id="PIRSF000137">
    <property type="entry name" value="Alcohol_oxidase"/>
    <property type="match status" value="1"/>
</dbReference>
<evidence type="ECO:0000313" key="5">
    <source>
        <dbReference type="EMBL" id="BES91268.1"/>
    </source>
</evidence>
<dbReference type="InterPro" id="IPR012132">
    <property type="entry name" value="GMC_OxRdtase"/>
</dbReference>
<protein>
    <submittedName>
        <fullName evidence="5">GMC oxidoreductase</fullName>
    </submittedName>
</protein>